<protein>
    <submittedName>
        <fullName evidence="1">Uncharacterized protein</fullName>
    </submittedName>
</protein>
<feature type="non-terminal residue" evidence="1">
    <location>
        <position position="44"/>
    </location>
</feature>
<dbReference type="Proteomes" id="UP000265520">
    <property type="component" value="Unassembled WGS sequence"/>
</dbReference>
<comment type="caution">
    <text evidence="1">The sequence shown here is derived from an EMBL/GenBank/DDBJ whole genome shotgun (WGS) entry which is preliminary data.</text>
</comment>
<evidence type="ECO:0000313" key="2">
    <source>
        <dbReference type="Proteomes" id="UP000265520"/>
    </source>
</evidence>
<name>A0A392QVE9_9FABA</name>
<dbReference type="AlphaFoldDB" id="A0A392QVE9"/>
<proteinExistence type="predicted"/>
<dbReference type="EMBL" id="LXQA010161788">
    <property type="protein sequence ID" value="MCI27852.1"/>
    <property type="molecule type" value="Genomic_DNA"/>
</dbReference>
<keyword evidence="2" id="KW-1185">Reference proteome</keyword>
<sequence>MKYYYPPAWLTLFRTEEGKIEANKKKGYRSSAATSEGSCSISGY</sequence>
<reference evidence="1 2" key="1">
    <citation type="journal article" date="2018" name="Front. Plant Sci.">
        <title>Red Clover (Trifolium pratense) and Zigzag Clover (T. medium) - A Picture of Genomic Similarities and Differences.</title>
        <authorList>
            <person name="Dluhosova J."/>
            <person name="Istvanek J."/>
            <person name="Nedelnik J."/>
            <person name="Repkova J."/>
        </authorList>
    </citation>
    <scope>NUCLEOTIDE SEQUENCE [LARGE SCALE GENOMIC DNA]</scope>
    <source>
        <strain evidence="2">cv. 10/8</strain>
        <tissue evidence="1">Leaf</tissue>
    </source>
</reference>
<organism evidence="1 2">
    <name type="scientific">Trifolium medium</name>
    <dbReference type="NCBI Taxonomy" id="97028"/>
    <lineage>
        <taxon>Eukaryota</taxon>
        <taxon>Viridiplantae</taxon>
        <taxon>Streptophyta</taxon>
        <taxon>Embryophyta</taxon>
        <taxon>Tracheophyta</taxon>
        <taxon>Spermatophyta</taxon>
        <taxon>Magnoliopsida</taxon>
        <taxon>eudicotyledons</taxon>
        <taxon>Gunneridae</taxon>
        <taxon>Pentapetalae</taxon>
        <taxon>rosids</taxon>
        <taxon>fabids</taxon>
        <taxon>Fabales</taxon>
        <taxon>Fabaceae</taxon>
        <taxon>Papilionoideae</taxon>
        <taxon>50 kb inversion clade</taxon>
        <taxon>NPAAA clade</taxon>
        <taxon>Hologalegina</taxon>
        <taxon>IRL clade</taxon>
        <taxon>Trifolieae</taxon>
        <taxon>Trifolium</taxon>
    </lineage>
</organism>
<accession>A0A392QVE9</accession>
<evidence type="ECO:0000313" key="1">
    <source>
        <dbReference type="EMBL" id="MCI27852.1"/>
    </source>
</evidence>